<evidence type="ECO:0000313" key="2">
    <source>
        <dbReference type="Proteomes" id="UP001230156"/>
    </source>
</evidence>
<reference evidence="2" key="1">
    <citation type="submission" date="2023-08" db="EMBL/GenBank/DDBJ databases">
        <title>Rhodospirillaceae gen. nov., a novel taxon isolated from the Yangtze River Yuezi River estuary sludge.</title>
        <authorList>
            <person name="Ruan L."/>
        </authorList>
    </citation>
    <scope>NUCLEOTIDE SEQUENCE [LARGE SCALE GENOMIC DNA]</scope>
    <source>
        <strain evidence="2">R-7</strain>
    </source>
</reference>
<gene>
    <name evidence="1" type="ORF">Q8A70_06420</name>
</gene>
<name>A0ABU0YHU0_9PROT</name>
<proteinExistence type="predicted"/>
<dbReference type="RefSeq" id="WP_379954691.1">
    <property type="nucleotide sequence ID" value="NZ_JAUYVI010000002.1"/>
</dbReference>
<evidence type="ECO:0000313" key="1">
    <source>
        <dbReference type="EMBL" id="MDQ7247291.1"/>
    </source>
</evidence>
<keyword evidence="2" id="KW-1185">Reference proteome</keyword>
<comment type="caution">
    <text evidence="1">The sequence shown here is derived from an EMBL/GenBank/DDBJ whole genome shotgun (WGS) entry which is preliminary data.</text>
</comment>
<protein>
    <submittedName>
        <fullName evidence="1">Uncharacterized protein</fullName>
    </submittedName>
</protein>
<organism evidence="1 2">
    <name type="scientific">Dongia sedimenti</name>
    <dbReference type="NCBI Taxonomy" id="3064282"/>
    <lineage>
        <taxon>Bacteria</taxon>
        <taxon>Pseudomonadati</taxon>
        <taxon>Pseudomonadota</taxon>
        <taxon>Alphaproteobacteria</taxon>
        <taxon>Rhodospirillales</taxon>
        <taxon>Dongiaceae</taxon>
        <taxon>Dongia</taxon>
    </lineage>
</organism>
<dbReference type="EMBL" id="JAUYVI010000002">
    <property type="protein sequence ID" value="MDQ7247291.1"/>
    <property type="molecule type" value="Genomic_DNA"/>
</dbReference>
<sequence length="81" mass="8853">MSEEVGSATRMTVYVRLLNEGTEVCRPVAAQEVAPGKYRLIKSIGSDALDEEWEFPVGAVVRCVEQQRDGQDVLVAVSLAE</sequence>
<accession>A0ABU0YHU0</accession>
<dbReference type="Proteomes" id="UP001230156">
    <property type="component" value="Unassembled WGS sequence"/>
</dbReference>